<sequence>MRSKLIDGLEVFKNKGYKKFEELFKLLAQGQSPEVLFITCCDSRIDPAKLTKTKPGDLFIHRNIGNIIPPYPIPCGEAATIEYAVEELQVKEIIICGHSQCGAMKGLLASNLEQKRPSVASWLEHAQQALQVAGRDALETDAATTLRSVIECNILTQIENLKTYSIISEKLQRQEITIQGWYYEFETGKVFIYEETMKKFLPSEKFLNQATQLKQQSPREQTLDHTSSGDLGFFKSTPAERAEEPAEKITDSKDKDYTLSNQTLNM</sequence>
<dbReference type="EC" id="4.2.1.1" evidence="2 8"/>
<dbReference type="GO" id="GO:0004089">
    <property type="term" value="F:carbonate dehydratase activity"/>
    <property type="evidence" value="ECO:0007669"/>
    <property type="project" value="UniProtKB-UniRule"/>
</dbReference>
<keyword evidence="4 7" id="KW-0862">Zinc</keyword>
<accession>A0A378I4R2</accession>
<feature type="binding site" evidence="7">
    <location>
        <position position="98"/>
    </location>
    <ligand>
        <name>Zn(2+)</name>
        <dbReference type="ChEBI" id="CHEBI:29105"/>
    </ligand>
</feature>
<feature type="binding site" evidence="7">
    <location>
        <position position="101"/>
    </location>
    <ligand>
        <name>Zn(2+)</name>
        <dbReference type="ChEBI" id="CHEBI:29105"/>
    </ligand>
</feature>
<comment type="catalytic activity">
    <reaction evidence="6 8">
        <text>hydrogencarbonate + H(+) = CO2 + H2O</text>
        <dbReference type="Rhea" id="RHEA:10748"/>
        <dbReference type="ChEBI" id="CHEBI:15377"/>
        <dbReference type="ChEBI" id="CHEBI:15378"/>
        <dbReference type="ChEBI" id="CHEBI:16526"/>
        <dbReference type="ChEBI" id="CHEBI:17544"/>
        <dbReference type="EC" id="4.2.1.1"/>
    </reaction>
</comment>
<dbReference type="Gene3D" id="3.40.1050.10">
    <property type="entry name" value="Carbonic anhydrase"/>
    <property type="match status" value="1"/>
</dbReference>
<comment type="cofactor">
    <cofactor evidence="7">
        <name>Zn(2+)</name>
        <dbReference type="ChEBI" id="CHEBI:29105"/>
    </cofactor>
    <text evidence="7">Binds 1 zinc ion per subunit.</text>
</comment>
<feature type="binding site" evidence="7">
    <location>
        <position position="40"/>
    </location>
    <ligand>
        <name>Zn(2+)</name>
        <dbReference type="ChEBI" id="CHEBI:29105"/>
    </ligand>
</feature>
<dbReference type="InterPro" id="IPR001765">
    <property type="entry name" value="Carbonic_anhydrase"/>
</dbReference>
<evidence type="ECO:0000313" key="10">
    <source>
        <dbReference type="EMBL" id="STX29686.1"/>
    </source>
</evidence>
<evidence type="ECO:0000256" key="1">
    <source>
        <dbReference type="ARBA" id="ARBA00006217"/>
    </source>
</evidence>
<dbReference type="OrthoDB" id="9797527at2"/>
<dbReference type="PANTHER" id="PTHR11002:SF76">
    <property type="entry name" value="CARBONIC ANHYDRASE"/>
    <property type="match status" value="1"/>
</dbReference>
<comment type="similarity">
    <text evidence="1 8">Belongs to the beta-class carbonic anhydrase family.</text>
</comment>
<evidence type="ECO:0000256" key="5">
    <source>
        <dbReference type="ARBA" id="ARBA00023239"/>
    </source>
</evidence>
<name>A0A378I4R2_9GAMM</name>
<dbReference type="AlphaFoldDB" id="A0A378I4R2"/>
<evidence type="ECO:0000256" key="7">
    <source>
        <dbReference type="PIRSR" id="PIRSR601765-1"/>
    </source>
</evidence>
<keyword evidence="11" id="KW-1185">Reference proteome</keyword>
<gene>
    <name evidence="10" type="primary">icfA</name>
    <name evidence="10" type="ORF">NCTC13315_02238</name>
</gene>
<feature type="compositionally biased region" description="Polar residues" evidence="9">
    <location>
        <begin position="213"/>
        <end position="229"/>
    </location>
</feature>
<dbReference type="InterPro" id="IPR015892">
    <property type="entry name" value="Carbonic_anhydrase_CS"/>
</dbReference>
<dbReference type="PANTHER" id="PTHR11002">
    <property type="entry name" value="CARBONIC ANHYDRASE"/>
    <property type="match status" value="1"/>
</dbReference>
<dbReference type="InterPro" id="IPR045066">
    <property type="entry name" value="Beta_CA_cladeB"/>
</dbReference>
<dbReference type="InterPro" id="IPR036874">
    <property type="entry name" value="Carbonic_anhydrase_sf"/>
</dbReference>
<dbReference type="Pfam" id="PF00484">
    <property type="entry name" value="Pro_CA"/>
    <property type="match status" value="1"/>
</dbReference>
<comment type="function">
    <text evidence="8">Reversible hydration of carbon dioxide.</text>
</comment>
<proteinExistence type="inferred from homology"/>
<dbReference type="SUPFAM" id="SSF53056">
    <property type="entry name" value="beta-carbonic anhydrase, cab"/>
    <property type="match status" value="1"/>
</dbReference>
<protein>
    <recommendedName>
        <fullName evidence="2 8">Carbonic anhydrase</fullName>
        <ecNumber evidence="2 8">4.2.1.1</ecNumber>
    </recommendedName>
    <alternativeName>
        <fullName evidence="8">Carbonate dehydratase</fullName>
    </alternativeName>
</protein>
<feature type="region of interest" description="Disordered" evidence="9">
    <location>
        <begin position="213"/>
        <end position="266"/>
    </location>
</feature>
<evidence type="ECO:0000256" key="6">
    <source>
        <dbReference type="ARBA" id="ARBA00048348"/>
    </source>
</evidence>
<dbReference type="PROSITE" id="PS00705">
    <property type="entry name" value="PROK_CO2_ANHYDRASE_2"/>
    <property type="match status" value="1"/>
</dbReference>
<dbReference type="GO" id="GO:0015976">
    <property type="term" value="P:carbon utilization"/>
    <property type="evidence" value="ECO:0007669"/>
    <property type="project" value="InterPro"/>
</dbReference>
<feature type="binding site" evidence="7">
    <location>
        <position position="42"/>
    </location>
    <ligand>
        <name>Zn(2+)</name>
        <dbReference type="ChEBI" id="CHEBI:29105"/>
    </ligand>
</feature>
<evidence type="ECO:0000256" key="8">
    <source>
        <dbReference type="RuleBase" id="RU003956"/>
    </source>
</evidence>
<dbReference type="CDD" id="cd00884">
    <property type="entry name" value="beta_CA_cladeB"/>
    <property type="match status" value="1"/>
</dbReference>
<organism evidence="10 11">
    <name type="scientific">Legionella beliardensis</name>
    <dbReference type="NCBI Taxonomy" id="91822"/>
    <lineage>
        <taxon>Bacteria</taxon>
        <taxon>Pseudomonadati</taxon>
        <taxon>Pseudomonadota</taxon>
        <taxon>Gammaproteobacteria</taxon>
        <taxon>Legionellales</taxon>
        <taxon>Legionellaceae</taxon>
        <taxon>Legionella</taxon>
    </lineage>
</organism>
<evidence type="ECO:0000313" key="11">
    <source>
        <dbReference type="Proteomes" id="UP000254968"/>
    </source>
</evidence>
<evidence type="ECO:0000256" key="3">
    <source>
        <dbReference type="ARBA" id="ARBA00022723"/>
    </source>
</evidence>
<keyword evidence="3 7" id="KW-0479">Metal-binding</keyword>
<reference evidence="10 11" key="1">
    <citation type="submission" date="2018-06" db="EMBL/GenBank/DDBJ databases">
        <authorList>
            <consortium name="Pathogen Informatics"/>
            <person name="Doyle S."/>
        </authorList>
    </citation>
    <scope>NUCLEOTIDE SEQUENCE [LARGE SCALE GENOMIC DNA]</scope>
    <source>
        <strain evidence="10 11">NCTC13315</strain>
    </source>
</reference>
<dbReference type="SMART" id="SM00947">
    <property type="entry name" value="Pro_CA"/>
    <property type="match status" value="1"/>
</dbReference>
<dbReference type="EMBL" id="UGNV01000001">
    <property type="protein sequence ID" value="STX29686.1"/>
    <property type="molecule type" value="Genomic_DNA"/>
</dbReference>
<evidence type="ECO:0000256" key="4">
    <source>
        <dbReference type="ARBA" id="ARBA00022833"/>
    </source>
</evidence>
<evidence type="ECO:0000256" key="2">
    <source>
        <dbReference type="ARBA" id="ARBA00012925"/>
    </source>
</evidence>
<feature type="compositionally biased region" description="Basic and acidic residues" evidence="9">
    <location>
        <begin position="238"/>
        <end position="257"/>
    </location>
</feature>
<dbReference type="Proteomes" id="UP000254968">
    <property type="component" value="Unassembled WGS sequence"/>
</dbReference>
<evidence type="ECO:0000256" key="9">
    <source>
        <dbReference type="SAM" id="MobiDB-lite"/>
    </source>
</evidence>
<keyword evidence="5 8" id="KW-0456">Lyase</keyword>
<dbReference type="RefSeq" id="WP_115303359.1">
    <property type="nucleotide sequence ID" value="NZ_CAAAHO010000002.1"/>
</dbReference>
<dbReference type="GO" id="GO:0008270">
    <property type="term" value="F:zinc ion binding"/>
    <property type="evidence" value="ECO:0007669"/>
    <property type="project" value="UniProtKB-UniRule"/>
</dbReference>